<dbReference type="KEGG" id="fpp:FPB0191_00996"/>
<gene>
    <name evidence="1" type="ORF">FPB0191_00996</name>
</gene>
<name>A0A0A7S1V7_FRIPE</name>
<organism evidence="1 2">
    <name type="scientific">Frischella perrara</name>
    <dbReference type="NCBI Taxonomy" id="1267021"/>
    <lineage>
        <taxon>Bacteria</taxon>
        <taxon>Pseudomonadati</taxon>
        <taxon>Pseudomonadota</taxon>
        <taxon>Gammaproteobacteria</taxon>
        <taxon>Orbales</taxon>
        <taxon>Orbaceae</taxon>
        <taxon>Frischella</taxon>
    </lineage>
</organism>
<dbReference type="OrthoDB" id="7058672at2"/>
<sequence length="152" mass="18058">MKKIFLVGLISLFLSGCNKTVSDEVVSDKMFIGDWKCNYIDYKSIWDGNNFGEYKIDEKFEVLVTFKYENNSLYSKITNKDEWTKRSLVEEYNNKTIQDEDGFLKMKVTKSLKKVSDDKFITTDECEFISKDEEYDSFNRKFKNEITCTRIR</sequence>
<keyword evidence="2" id="KW-1185">Reference proteome</keyword>
<dbReference type="HOGENOM" id="CLU_1616662_0_0_6"/>
<dbReference type="EMBL" id="CP009056">
    <property type="protein sequence ID" value="AJA44822.1"/>
    <property type="molecule type" value="Genomic_DNA"/>
</dbReference>
<accession>A0A0A7S1V7</accession>
<dbReference type="AlphaFoldDB" id="A0A0A7S1V7"/>
<proteinExistence type="predicted"/>
<protein>
    <submittedName>
        <fullName evidence="1">Uncharacterized protein</fullName>
    </submittedName>
</protein>
<dbReference type="RefSeq" id="WP_039104417.1">
    <property type="nucleotide sequence ID" value="NZ_CP009056.1"/>
</dbReference>
<evidence type="ECO:0000313" key="2">
    <source>
        <dbReference type="Proteomes" id="UP000030901"/>
    </source>
</evidence>
<reference evidence="1 2" key="1">
    <citation type="journal article" date="2014" name="Appl. Environ. Microbiol.">
        <title>Gut symbionts from distinct hosts exhibit genotoxic activity via divergent colibactin biosynthetic pathways.</title>
        <authorList>
            <person name="Engel P."/>
            <person name="Vizcaino M.I."/>
            <person name="Crawford J.M."/>
        </authorList>
    </citation>
    <scope>NUCLEOTIDE SEQUENCE [LARGE SCALE GENOMIC DNA]</scope>
    <source>
        <strain evidence="1 2">PEB0191</strain>
    </source>
</reference>
<evidence type="ECO:0000313" key="1">
    <source>
        <dbReference type="EMBL" id="AJA44822.1"/>
    </source>
</evidence>
<dbReference type="Proteomes" id="UP000030901">
    <property type="component" value="Chromosome"/>
</dbReference>
<dbReference type="PROSITE" id="PS51257">
    <property type="entry name" value="PROKAR_LIPOPROTEIN"/>
    <property type="match status" value="1"/>
</dbReference>